<dbReference type="RefSeq" id="WP_055285559.1">
    <property type="nucleotide sequence ID" value="NZ_CYYP01000003.1"/>
</dbReference>
<feature type="domain" description="Calcineurin-like phosphoesterase" evidence="1">
    <location>
        <begin position="1"/>
        <end position="213"/>
    </location>
</feature>
<name>A0A173YVG5_9ACTN</name>
<sequence>MTVYVTGDIHGGVDMQKLRDWDLGDGLTSDDYLIIAGDFGFPWDFSAEECADIAWLESRPYTVLFVDGNHERFDHWSERPMELWHGGLTQRLSDTSPIRRLTRGEVFELDGPTISTMGGATSVDKEYRIPYSSWWPQELPDERNFEEARAKLDSVGWKVDYAITHTCSTRMLSPTLYPAPGWNYPDVDRLTTFFDELEDHLDYKRWYYGHFHRDANPAERHTVLYDCIVRLGDELQPWDVA</sequence>
<dbReference type="GO" id="GO:0016787">
    <property type="term" value="F:hydrolase activity"/>
    <property type="evidence" value="ECO:0007669"/>
    <property type="project" value="InterPro"/>
</dbReference>
<evidence type="ECO:0000313" key="2">
    <source>
        <dbReference type="EMBL" id="CUN67529.1"/>
    </source>
</evidence>
<accession>A0A173YVG5</accession>
<dbReference type="Gene3D" id="3.60.21.10">
    <property type="match status" value="1"/>
</dbReference>
<proteinExistence type="predicted"/>
<evidence type="ECO:0000259" key="1">
    <source>
        <dbReference type="Pfam" id="PF00149"/>
    </source>
</evidence>
<dbReference type="Proteomes" id="UP000095468">
    <property type="component" value="Unassembled WGS sequence"/>
</dbReference>
<dbReference type="InterPro" id="IPR004843">
    <property type="entry name" value="Calcineurin-like_PHP"/>
</dbReference>
<dbReference type="EMBL" id="CYYP01000003">
    <property type="protein sequence ID" value="CUN67529.1"/>
    <property type="molecule type" value="Genomic_DNA"/>
</dbReference>
<evidence type="ECO:0000313" key="3">
    <source>
        <dbReference type="Proteomes" id="UP000095468"/>
    </source>
</evidence>
<protein>
    <recommendedName>
        <fullName evidence="1">Calcineurin-like phosphoesterase domain-containing protein</fullName>
    </recommendedName>
</protein>
<dbReference type="Pfam" id="PF00149">
    <property type="entry name" value="Metallophos"/>
    <property type="match status" value="1"/>
</dbReference>
<dbReference type="CDD" id="cd00838">
    <property type="entry name" value="MPP_superfamily"/>
    <property type="match status" value="1"/>
</dbReference>
<dbReference type="SUPFAM" id="SSF56300">
    <property type="entry name" value="Metallo-dependent phosphatases"/>
    <property type="match status" value="1"/>
</dbReference>
<reference evidence="2 3" key="1">
    <citation type="submission" date="2015-09" db="EMBL/GenBank/DDBJ databases">
        <authorList>
            <consortium name="Pathogen Informatics"/>
        </authorList>
    </citation>
    <scope>NUCLEOTIDE SEQUENCE [LARGE SCALE GENOMIC DNA]</scope>
    <source>
        <strain evidence="2 3">2789STDY5608823</strain>
    </source>
</reference>
<dbReference type="InterPro" id="IPR029052">
    <property type="entry name" value="Metallo-depent_PP-like"/>
</dbReference>
<gene>
    <name evidence="2" type="ORF">ERS852381_00530</name>
</gene>
<dbReference type="AlphaFoldDB" id="A0A173YVG5"/>
<organism evidence="2 3">
    <name type="scientific">Collinsella aerofaciens</name>
    <dbReference type="NCBI Taxonomy" id="74426"/>
    <lineage>
        <taxon>Bacteria</taxon>
        <taxon>Bacillati</taxon>
        <taxon>Actinomycetota</taxon>
        <taxon>Coriobacteriia</taxon>
        <taxon>Coriobacteriales</taxon>
        <taxon>Coriobacteriaceae</taxon>
        <taxon>Collinsella</taxon>
    </lineage>
</organism>